<keyword evidence="3" id="KW-1185">Reference proteome</keyword>
<name>A0ABT8YGF2_9HYPH</name>
<evidence type="ECO:0000313" key="3">
    <source>
        <dbReference type="Proteomes" id="UP001174932"/>
    </source>
</evidence>
<feature type="domain" description="MOSC" evidence="1">
    <location>
        <begin position="27"/>
        <end position="161"/>
    </location>
</feature>
<protein>
    <submittedName>
        <fullName evidence="2">MOSC domain-containing protein</fullName>
    </submittedName>
</protein>
<evidence type="ECO:0000259" key="1">
    <source>
        <dbReference type="PROSITE" id="PS51340"/>
    </source>
</evidence>
<dbReference type="InterPro" id="IPR011037">
    <property type="entry name" value="Pyrv_Knase-like_insert_dom_sf"/>
</dbReference>
<dbReference type="PROSITE" id="PS51340">
    <property type="entry name" value="MOSC"/>
    <property type="match status" value="1"/>
</dbReference>
<dbReference type="RefSeq" id="WP_304374157.1">
    <property type="nucleotide sequence ID" value="NZ_JAUOZU010000001.1"/>
</dbReference>
<evidence type="ECO:0000313" key="2">
    <source>
        <dbReference type="EMBL" id="MDO6962364.1"/>
    </source>
</evidence>
<reference evidence="2" key="2">
    <citation type="submission" date="2023-07" db="EMBL/GenBank/DDBJ databases">
        <authorList>
            <person name="Shen H."/>
        </authorList>
    </citation>
    <scope>NUCLEOTIDE SEQUENCE</scope>
    <source>
        <strain evidence="2">TNR-22</strain>
    </source>
</reference>
<dbReference type="InterPro" id="IPR052353">
    <property type="entry name" value="Benzoxazolinone_Detox_Enz"/>
</dbReference>
<dbReference type="EMBL" id="JAUOZU010000001">
    <property type="protein sequence ID" value="MDO6962364.1"/>
    <property type="molecule type" value="Genomic_DNA"/>
</dbReference>
<dbReference type="PANTHER" id="PTHR30212">
    <property type="entry name" value="PROTEIN YIIM"/>
    <property type="match status" value="1"/>
</dbReference>
<sequence length="204" mass="22248">MKLVAVCIGEARPTPSRKSARTGIFKQPVTASVMVDREGIVGDKILNRKHHGGPEQAIYIESAEDLAWWEAELGIPVAPGTFGENLVISGIANRDLAVGDRFEIGDVLLEITSARVPCATFALRMGDPQFVKRYTKAARPGAYARVLKSGTLSAGDTVQYTAYAGVRLTMPELLRTFGRKLTGEERAQYLSTPINSRIRDLLES</sequence>
<accession>A0ABT8YGF2</accession>
<reference evidence="2" key="1">
    <citation type="journal article" date="2015" name="Int. J. Syst. Evol. Microbiol.">
        <title>Rhizobium alvei sp. nov., isolated from a freshwater river.</title>
        <authorList>
            <person name="Sheu S.Y."/>
            <person name="Huang H.W."/>
            <person name="Young C.C."/>
            <person name="Chen W.M."/>
        </authorList>
    </citation>
    <scope>NUCLEOTIDE SEQUENCE</scope>
    <source>
        <strain evidence="2">TNR-22</strain>
    </source>
</reference>
<dbReference type="Pfam" id="PF03473">
    <property type="entry name" value="MOSC"/>
    <property type="match status" value="1"/>
</dbReference>
<gene>
    <name evidence="2" type="ORF">Q4481_00255</name>
</gene>
<dbReference type="Gene3D" id="2.40.33.20">
    <property type="entry name" value="PK beta-barrel domain-like"/>
    <property type="match status" value="1"/>
</dbReference>
<dbReference type="SUPFAM" id="SSF50800">
    <property type="entry name" value="PK beta-barrel domain-like"/>
    <property type="match status" value="1"/>
</dbReference>
<dbReference type="PANTHER" id="PTHR30212:SF2">
    <property type="entry name" value="PROTEIN YIIM"/>
    <property type="match status" value="1"/>
</dbReference>
<organism evidence="2 3">
    <name type="scientific">Rhizobium alvei</name>
    <dbReference type="NCBI Taxonomy" id="1132659"/>
    <lineage>
        <taxon>Bacteria</taxon>
        <taxon>Pseudomonadati</taxon>
        <taxon>Pseudomonadota</taxon>
        <taxon>Alphaproteobacteria</taxon>
        <taxon>Hyphomicrobiales</taxon>
        <taxon>Rhizobiaceae</taxon>
        <taxon>Rhizobium/Agrobacterium group</taxon>
        <taxon>Rhizobium</taxon>
    </lineage>
</organism>
<dbReference type="Proteomes" id="UP001174932">
    <property type="component" value="Unassembled WGS sequence"/>
</dbReference>
<proteinExistence type="predicted"/>
<dbReference type="InterPro" id="IPR005302">
    <property type="entry name" value="MoCF_Sase_C"/>
</dbReference>
<comment type="caution">
    <text evidence="2">The sequence shown here is derived from an EMBL/GenBank/DDBJ whole genome shotgun (WGS) entry which is preliminary data.</text>
</comment>